<dbReference type="PANTHER" id="PTHR30193">
    <property type="entry name" value="ABC TRANSPORTER PERMEASE PROTEIN"/>
    <property type="match status" value="1"/>
</dbReference>
<feature type="transmembrane region" description="Helical" evidence="7">
    <location>
        <begin position="131"/>
        <end position="153"/>
    </location>
</feature>
<dbReference type="SUPFAM" id="SSF161098">
    <property type="entry name" value="MetI-like"/>
    <property type="match status" value="1"/>
</dbReference>
<keyword evidence="3" id="KW-1003">Cell membrane</keyword>
<evidence type="ECO:0000256" key="5">
    <source>
        <dbReference type="ARBA" id="ARBA00022989"/>
    </source>
</evidence>
<dbReference type="InterPro" id="IPR035906">
    <property type="entry name" value="MetI-like_sf"/>
</dbReference>
<dbReference type="RefSeq" id="WP_085474772.1">
    <property type="nucleotide sequence ID" value="NZ_FXBM01000001.1"/>
</dbReference>
<reference evidence="11" key="1">
    <citation type="submission" date="2017-04" db="EMBL/GenBank/DDBJ databases">
        <authorList>
            <person name="Varghese N."/>
            <person name="Submissions S."/>
        </authorList>
    </citation>
    <scope>NUCLEOTIDE SEQUENCE [LARGE SCALE GENOMIC DNA]</scope>
    <source>
        <strain evidence="11">VKM Ac-2121</strain>
    </source>
</reference>
<evidence type="ECO:0000256" key="3">
    <source>
        <dbReference type="ARBA" id="ARBA00022475"/>
    </source>
</evidence>
<dbReference type="Pfam" id="PF00528">
    <property type="entry name" value="BPD_transp_1"/>
    <property type="match status" value="1"/>
</dbReference>
<keyword evidence="2 7" id="KW-0813">Transport</keyword>
<dbReference type="GO" id="GO:0005886">
    <property type="term" value="C:plasma membrane"/>
    <property type="evidence" value="ECO:0007669"/>
    <property type="project" value="UniProtKB-SubCell"/>
</dbReference>
<dbReference type="CDD" id="cd06261">
    <property type="entry name" value="TM_PBP2"/>
    <property type="match status" value="1"/>
</dbReference>
<keyword evidence="5 7" id="KW-1133">Transmembrane helix</keyword>
<comment type="similarity">
    <text evidence="7">Belongs to the binding-protein-dependent transport system permease family.</text>
</comment>
<feature type="transmembrane region" description="Helical" evidence="7">
    <location>
        <begin position="173"/>
        <end position="193"/>
    </location>
</feature>
<feature type="transmembrane region" description="Helical" evidence="7">
    <location>
        <begin position="89"/>
        <end position="119"/>
    </location>
</feature>
<dbReference type="GO" id="GO:0055085">
    <property type="term" value="P:transmembrane transport"/>
    <property type="evidence" value="ECO:0007669"/>
    <property type="project" value="InterPro"/>
</dbReference>
<comment type="subcellular location">
    <subcellularLocation>
        <location evidence="1 7">Cell membrane</location>
        <topology evidence="1 7">Multi-pass membrane protein</topology>
    </subcellularLocation>
</comment>
<name>A0A1X7MUU6_9MICO</name>
<dbReference type="STRING" id="1891671.SAMN06295885_0216"/>
<keyword evidence="4 7" id="KW-0812">Transmembrane</keyword>
<evidence type="ECO:0000256" key="4">
    <source>
        <dbReference type="ARBA" id="ARBA00022692"/>
    </source>
</evidence>
<gene>
    <name evidence="10" type="ORF">SAMN06295885_0216</name>
</gene>
<dbReference type="PANTHER" id="PTHR30193:SF37">
    <property type="entry name" value="INNER MEMBRANE ABC TRANSPORTER PERMEASE PROTEIN YCJO"/>
    <property type="match status" value="1"/>
</dbReference>
<protein>
    <submittedName>
        <fullName evidence="10">Carbohydrate ABC transporter membrane protein 1, CUT1 family</fullName>
    </submittedName>
</protein>
<evidence type="ECO:0000256" key="8">
    <source>
        <dbReference type="SAM" id="MobiDB-lite"/>
    </source>
</evidence>
<feature type="region of interest" description="Disordered" evidence="8">
    <location>
        <begin position="1"/>
        <end position="29"/>
    </location>
</feature>
<sequence>MTLATSPATGQAVAGPPPAPAPTSARRRRRGDGPAAAAFLAPSLGGFAIFTALPILASVAVAFTVWPLAGSPTFTGLDNFVQLLTRDPAFLRTIGNTLLFVVVYVPINLALSMAIAAWISPRIRGGNVYRVLLFIPVVTPMVANAAVWQIMLIPSGLIDSIWQSVFGVSAPNFLGSTSTAMLCVVLMSLWQGFGYNLLIFSSSLQAVPETLMDSASIDGAGAFRRFFSIKIPLMSPSIFFAATMTLITSFQVFAQPFVLTNGGPDSSTTTMVMYLYRTGFQYFNLGLASAVGVILFIMILAITGLMFLAQKKLVHYE</sequence>
<evidence type="ECO:0000256" key="2">
    <source>
        <dbReference type="ARBA" id="ARBA00022448"/>
    </source>
</evidence>
<feature type="transmembrane region" description="Helical" evidence="7">
    <location>
        <begin position="282"/>
        <end position="309"/>
    </location>
</feature>
<dbReference type="PROSITE" id="PS50928">
    <property type="entry name" value="ABC_TM1"/>
    <property type="match status" value="1"/>
</dbReference>
<dbReference type="InterPro" id="IPR051393">
    <property type="entry name" value="ABC_transporter_permease"/>
</dbReference>
<dbReference type="Gene3D" id="1.10.3720.10">
    <property type="entry name" value="MetI-like"/>
    <property type="match status" value="1"/>
</dbReference>
<feature type="domain" description="ABC transmembrane type-1" evidence="9">
    <location>
        <begin position="94"/>
        <end position="306"/>
    </location>
</feature>
<dbReference type="InterPro" id="IPR000515">
    <property type="entry name" value="MetI-like"/>
</dbReference>
<evidence type="ECO:0000313" key="11">
    <source>
        <dbReference type="Proteomes" id="UP000193711"/>
    </source>
</evidence>
<accession>A0A1X7MUU6</accession>
<evidence type="ECO:0000313" key="10">
    <source>
        <dbReference type="EMBL" id="SMH28638.1"/>
    </source>
</evidence>
<feature type="transmembrane region" description="Helical" evidence="7">
    <location>
        <begin position="233"/>
        <end position="254"/>
    </location>
</feature>
<dbReference type="OrthoDB" id="145927at2"/>
<evidence type="ECO:0000259" key="9">
    <source>
        <dbReference type="PROSITE" id="PS50928"/>
    </source>
</evidence>
<dbReference type="EMBL" id="FXBM01000001">
    <property type="protein sequence ID" value="SMH28638.1"/>
    <property type="molecule type" value="Genomic_DNA"/>
</dbReference>
<dbReference type="Proteomes" id="UP000193711">
    <property type="component" value="Unassembled WGS sequence"/>
</dbReference>
<evidence type="ECO:0000256" key="1">
    <source>
        <dbReference type="ARBA" id="ARBA00004651"/>
    </source>
</evidence>
<feature type="transmembrane region" description="Helical" evidence="7">
    <location>
        <begin position="36"/>
        <end position="69"/>
    </location>
</feature>
<organism evidence="10 11">
    <name type="scientific">Rathayibacter oskolensis</name>
    <dbReference type="NCBI Taxonomy" id="1891671"/>
    <lineage>
        <taxon>Bacteria</taxon>
        <taxon>Bacillati</taxon>
        <taxon>Actinomycetota</taxon>
        <taxon>Actinomycetes</taxon>
        <taxon>Micrococcales</taxon>
        <taxon>Microbacteriaceae</taxon>
        <taxon>Rathayibacter</taxon>
    </lineage>
</organism>
<dbReference type="AlphaFoldDB" id="A0A1X7MUU6"/>
<evidence type="ECO:0000256" key="7">
    <source>
        <dbReference type="RuleBase" id="RU363032"/>
    </source>
</evidence>
<keyword evidence="6 7" id="KW-0472">Membrane</keyword>
<evidence type="ECO:0000256" key="6">
    <source>
        <dbReference type="ARBA" id="ARBA00023136"/>
    </source>
</evidence>
<proteinExistence type="inferred from homology"/>
<keyword evidence="11" id="KW-1185">Reference proteome</keyword>